<evidence type="ECO:0000313" key="2">
    <source>
        <dbReference type="EMBL" id="SDR77295.1"/>
    </source>
</evidence>
<sequence>MRDTIYTLIAVALALTALVAVAAFCWLLWHADAAAGIPLVAGCAAWVARDIWVDVLGGSRRIR</sequence>
<dbReference type="RefSeq" id="WP_019193322.1">
    <property type="nucleotide sequence ID" value="NZ_LT629765.1"/>
</dbReference>
<evidence type="ECO:0000256" key="1">
    <source>
        <dbReference type="SAM" id="Phobius"/>
    </source>
</evidence>
<evidence type="ECO:0000313" key="3">
    <source>
        <dbReference type="Proteomes" id="UP000182237"/>
    </source>
</evidence>
<keyword evidence="1" id="KW-0472">Membrane</keyword>
<protein>
    <submittedName>
        <fullName evidence="2">Uncharacterized protein</fullName>
    </submittedName>
</protein>
<keyword evidence="1" id="KW-0812">Transmembrane</keyword>
<gene>
    <name evidence="2" type="ORF">SAMN04488539_0316</name>
</gene>
<feature type="transmembrane region" description="Helical" evidence="1">
    <location>
        <begin position="7"/>
        <end position="29"/>
    </location>
</feature>
<reference evidence="2 3" key="1">
    <citation type="submission" date="2016-10" db="EMBL/GenBank/DDBJ databases">
        <authorList>
            <person name="de Groot N.N."/>
        </authorList>
    </citation>
    <scope>NUCLEOTIDE SEQUENCE [LARGE SCALE GENOMIC DNA]</scope>
    <source>
        <strain evidence="2 3">DSM 45434</strain>
    </source>
</reference>
<keyword evidence="3" id="KW-1185">Reference proteome</keyword>
<proteinExistence type="predicted"/>
<dbReference type="STRING" id="1203190.GCA_000312345_00453"/>
<organism evidence="2 3">
    <name type="scientific">Corynebacterium timonense</name>
    <dbReference type="NCBI Taxonomy" id="441500"/>
    <lineage>
        <taxon>Bacteria</taxon>
        <taxon>Bacillati</taxon>
        <taxon>Actinomycetota</taxon>
        <taxon>Actinomycetes</taxon>
        <taxon>Mycobacteriales</taxon>
        <taxon>Corynebacteriaceae</taxon>
        <taxon>Corynebacterium</taxon>
    </lineage>
</organism>
<name>A0A1H1LTG5_9CORY</name>
<dbReference type="EMBL" id="LT629765">
    <property type="protein sequence ID" value="SDR77295.1"/>
    <property type="molecule type" value="Genomic_DNA"/>
</dbReference>
<feature type="transmembrane region" description="Helical" evidence="1">
    <location>
        <begin position="35"/>
        <end position="53"/>
    </location>
</feature>
<dbReference type="AlphaFoldDB" id="A0A1H1LTG5"/>
<accession>A0A1H1LTG5</accession>
<keyword evidence="1" id="KW-1133">Transmembrane helix</keyword>
<dbReference type="Proteomes" id="UP000182237">
    <property type="component" value="Chromosome I"/>
</dbReference>